<dbReference type="STRING" id="128403.WA1_47345"/>
<comment type="caution">
    <text evidence="1">The sequence shown here is derived from an EMBL/GenBank/DDBJ whole genome shotgun (WGS) entry which is preliminary data.</text>
</comment>
<evidence type="ECO:0008006" key="3">
    <source>
        <dbReference type="Google" id="ProtNLM"/>
    </source>
</evidence>
<dbReference type="InterPro" id="IPR009267">
    <property type="entry name" value="NTP_transf_6"/>
</dbReference>
<name>A0A139WYL6_9CYAN</name>
<dbReference type="Proteomes" id="UP000076925">
    <property type="component" value="Unassembled WGS sequence"/>
</dbReference>
<dbReference type="RefSeq" id="WP_033335697.1">
    <property type="nucleotide sequence ID" value="NZ_KQ976354.1"/>
</dbReference>
<evidence type="ECO:0000313" key="1">
    <source>
        <dbReference type="EMBL" id="KYC37535.1"/>
    </source>
</evidence>
<dbReference type="PANTHER" id="PTHR39166">
    <property type="entry name" value="BLL1166 PROTEIN"/>
    <property type="match status" value="1"/>
</dbReference>
<reference evidence="1 2" key="1">
    <citation type="journal article" date="2013" name="Genome Biol. Evol.">
        <title>Genomes of Stigonematalean cyanobacteria (subsection V) and the evolution of oxygenic photosynthesis from prokaryotes to plastids.</title>
        <authorList>
            <person name="Dagan T."/>
            <person name="Roettger M."/>
            <person name="Stucken K."/>
            <person name="Landan G."/>
            <person name="Koch R."/>
            <person name="Major P."/>
            <person name="Gould S.B."/>
            <person name="Goremykin V.V."/>
            <person name="Rippka R."/>
            <person name="Tandeau de Marsac N."/>
            <person name="Gugger M."/>
            <person name="Lockhart P.J."/>
            <person name="Allen J.F."/>
            <person name="Brune I."/>
            <person name="Maus I."/>
            <person name="Puhler A."/>
            <person name="Martin W.F."/>
        </authorList>
    </citation>
    <scope>NUCLEOTIDE SEQUENCE [LARGE SCALE GENOMIC DNA]</scope>
    <source>
        <strain evidence="1 2">PCC 7110</strain>
    </source>
</reference>
<gene>
    <name evidence="1" type="ORF">WA1_47345</name>
</gene>
<organism evidence="1 2">
    <name type="scientific">Scytonema hofmannii PCC 7110</name>
    <dbReference type="NCBI Taxonomy" id="128403"/>
    <lineage>
        <taxon>Bacteria</taxon>
        <taxon>Bacillati</taxon>
        <taxon>Cyanobacteriota</taxon>
        <taxon>Cyanophyceae</taxon>
        <taxon>Nostocales</taxon>
        <taxon>Scytonemataceae</taxon>
        <taxon>Scytonema</taxon>
    </lineage>
</organism>
<dbReference type="AlphaFoldDB" id="A0A139WYL6"/>
<evidence type="ECO:0000313" key="2">
    <source>
        <dbReference type="Proteomes" id="UP000076925"/>
    </source>
</evidence>
<dbReference type="OrthoDB" id="9805247at2"/>
<dbReference type="Pfam" id="PF06042">
    <property type="entry name" value="NTP_transf_6"/>
    <property type="match status" value="1"/>
</dbReference>
<sequence length="182" mass="20654">MNTTDRLQSLLTDSPVGTVLPAIAQTNLPNWWLAGGAVRNTVWRKLFGEDCQLVIKDFDIAFFDAEGDRSQELAAKAILTEQFPNYLFDVKNQASFGRWRPGNKTYDSTEDGITNWLHTATTVGVRIDRDGQWQFFTPYGLDDLFNGTIQPTIAHLHNPDAERKASEFLQKCPCLLRYNAIR</sequence>
<protein>
    <recommendedName>
        <fullName evidence="3">Nucleotidyltransferase family protein</fullName>
    </recommendedName>
</protein>
<dbReference type="PANTHER" id="PTHR39166:SF1">
    <property type="entry name" value="BLL1166 PROTEIN"/>
    <property type="match status" value="1"/>
</dbReference>
<keyword evidence="2" id="KW-1185">Reference proteome</keyword>
<accession>A0A139WYL6</accession>
<dbReference type="EMBL" id="ANNX02000047">
    <property type="protein sequence ID" value="KYC37535.1"/>
    <property type="molecule type" value="Genomic_DNA"/>
</dbReference>
<proteinExistence type="predicted"/>